<dbReference type="InterPro" id="IPR036390">
    <property type="entry name" value="WH_DNA-bd_sf"/>
</dbReference>
<evidence type="ECO:0000256" key="4">
    <source>
        <dbReference type="SAM" id="MobiDB-lite"/>
    </source>
</evidence>
<gene>
    <name evidence="6" type="ORF">ACFPOE_05860</name>
</gene>
<protein>
    <submittedName>
        <fullName evidence="6">MarR family winged helix-turn-helix transcriptional regulator</fullName>
    </submittedName>
</protein>
<dbReference type="SMART" id="SM00347">
    <property type="entry name" value="HTH_MARR"/>
    <property type="match status" value="1"/>
</dbReference>
<evidence type="ECO:0000256" key="2">
    <source>
        <dbReference type="ARBA" id="ARBA00023125"/>
    </source>
</evidence>
<dbReference type="InterPro" id="IPR023187">
    <property type="entry name" value="Tscrpt_reg_MarR-type_CS"/>
</dbReference>
<dbReference type="PRINTS" id="PR00598">
    <property type="entry name" value="HTHMARR"/>
</dbReference>
<comment type="caution">
    <text evidence="6">The sequence shown here is derived from an EMBL/GenBank/DDBJ whole genome shotgun (WGS) entry which is preliminary data.</text>
</comment>
<sequence>MSITEAAVRLRHPQGLPDMLLYRLNRIRAVGGGMVLRYCEGQFGVTRREWVVIALLAAGGATTSSELAARAELDKSATSKAIVSLVKKGLVTRLPRPGDRRYIELALTAGGNDLYRQILPVVQEVNRDLMSGLTDAEIAVLDRLLERVGQRAGEMAGSALSLPRADRRRGGSARRAAPAA</sequence>
<dbReference type="PROSITE" id="PS50995">
    <property type="entry name" value="HTH_MARR_2"/>
    <property type="match status" value="1"/>
</dbReference>
<keyword evidence="1" id="KW-0805">Transcription regulation</keyword>
<name>A0ABW0NAL1_9BURK</name>
<keyword evidence="3" id="KW-0804">Transcription</keyword>
<dbReference type="InterPro" id="IPR039422">
    <property type="entry name" value="MarR/SlyA-like"/>
</dbReference>
<dbReference type="Gene3D" id="1.10.10.10">
    <property type="entry name" value="Winged helix-like DNA-binding domain superfamily/Winged helix DNA-binding domain"/>
    <property type="match status" value="1"/>
</dbReference>
<evidence type="ECO:0000259" key="5">
    <source>
        <dbReference type="PROSITE" id="PS50995"/>
    </source>
</evidence>
<dbReference type="EMBL" id="JBHSMF010000005">
    <property type="protein sequence ID" value="MFC5497051.1"/>
    <property type="molecule type" value="Genomic_DNA"/>
</dbReference>
<dbReference type="Pfam" id="PF12802">
    <property type="entry name" value="MarR_2"/>
    <property type="match status" value="1"/>
</dbReference>
<dbReference type="PANTHER" id="PTHR33164:SF43">
    <property type="entry name" value="HTH-TYPE TRANSCRIPTIONAL REPRESSOR YETL"/>
    <property type="match status" value="1"/>
</dbReference>
<dbReference type="RefSeq" id="WP_376849085.1">
    <property type="nucleotide sequence ID" value="NZ_JBHSMF010000005.1"/>
</dbReference>
<evidence type="ECO:0000256" key="3">
    <source>
        <dbReference type="ARBA" id="ARBA00023163"/>
    </source>
</evidence>
<keyword evidence="2" id="KW-0238">DNA-binding</keyword>
<evidence type="ECO:0000313" key="6">
    <source>
        <dbReference type="EMBL" id="MFC5497051.1"/>
    </source>
</evidence>
<evidence type="ECO:0000256" key="1">
    <source>
        <dbReference type="ARBA" id="ARBA00023015"/>
    </source>
</evidence>
<reference evidence="7" key="1">
    <citation type="journal article" date="2019" name="Int. J. Syst. Evol. Microbiol.">
        <title>The Global Catalogue of Microorganisms (GCM) 10K type strain sequencing project: providing services to taxonomists for standard genome sequencing and annotation.</title>
        <authorList>
            <consortium name="The Broad Institute Genomics Platform"/>
            <consortium name="The Broad Institute Genome Sequencing Center for Infectious Disease"/>
            <person name="Wu L."/>
            <person name="Ma J."/>
        </authorList>
    </citation>
    <scope>NUCLEOTIDE SEQUENCE [LARGE SCALE GENOMIC DNA]</scope>
    <source>
        <strain evidence="7">CCUG 57401</strain>
    </source>
</reference>
<organism evidence="6 7">
    <name type="scientific">Caenimonas terrae</name>
    <dbReference type="NCBI Taxonomy" id="696074"/>
    <lineage>
        <taxon>Bacteria</taxon>
        <taxon>Pseudomonadati</taxon>
        <taxon>Pseudomonadota</taxon>
        <taxon>Betaproteobacteria</taxon>
        <taxon>Burkholderiales</taxon>
        <taxon>Comamonadaceae</taxon>
        <taxon>Caenimonas</taxon>
    </lineage>
</organism>
<keyword evidence="7" id="KW-1185">Reference proteome</keyword>
<evidence type="ECO:0000313" key="7">
    <source>
        <dbReference type="Proteomes" id="UP001596037"/>
    </source>
</evidence>
<dbReference type="PROSITE" id="PS01117">
    <property type="entry name" value="HTH_MARR_1"/>
    <property type="match status" value="1"/>
</dbReference>
<feature type="region of interest" description="Disordered" evidence="4">
    <location>
        <begin position="156"/>
        <end position="180"/>
    </location>
</feature>
<dbReference type="InterPro" id="IPR036388">
    <property type="entry name" value="WH-like_DNA-bd_sf"/>
</dbReference>
<dbReference type="InterPro" id="IPR000835">
    <property type="entry name" value="HTH_MarR-typ"/>
</dbReference>
<dbReference type="Proteomes" id="UP001596037">
    <property type="component" value="Unassembled WGS sequence"/>
</dbReference>
<dbReference type="SUPFAM" id="SSF46785">
    <property type="entry name" value="Winged helix' DNA-binding domain"/>
    <property type="match status" value="1"/>
</dbReference>
<proteinExistence type="predicted"/>
<dbReference type="PANTHER" id="PTHR33164">
    <property type="entry name" value="TRANSCRIPTIONAL REGULATOR, MARR FAMILY"/>
    <property type="match status" value="1"/>
</dbReference>
<feature type="domain" description="HTH marR-type" evidence="5">
    <location>
        <begin position="1"/>
        <end position="150"/>
    </location>
</feature>
<accession>A0ABW0NAL1</accession>